<sequence length="333" mass="34815">MPMDRIPTLWAGATSHKTDPRPPHQGRDPLGGSQSLIAAEHSTSILCQSGLGRTRRSPSTTTPHLPQKDQKARAPGTPPPTKTSRPLAHGGSPDAAPTALLTAAGEKKPTQEGGPALGSPPPGGGPGPCAWPVGTCPPPPTGEKQPRPHGFRCSHGKKRAFGPPRGGGARRLPSSAPARAKWRELQDIPGAARGAPPHPGAGGADPADPPDAARSHPPPVHPRPRRAAPLGLRLGDQNMKGMATSHAKPHSEGKECRQVSDSATICQHGLIEETGPARRISDLCEVSRVRRLQRQADVLPLAPWRSLEHTYRLPAPLSFSGPQLSFLLGGASS</sequence>
<evidence type="ECO:0000313" key="2">
    <source>
        <dbReference type="Proteomes" id="UP001162501"/>
    </source>
</evidence>
<accession>A0AC59Z6M6</accession>
<gene>
    <name evidence="1" type="ORF">MRATA1EN22A_LOCUS14695</name>
</gene>
<reference evidence="1" key="2">
    <citation type="submission" date="2025-03" db="EMBL/GenBank/DDBJ databases">
        <authorList>
            <consortium name="ELIXIR-Norway"/>
            <consortium name="Elixir Norway"/>
        </authorList>
    </citation>
    <scope>NUCLEOTIDE SEQUENCE</scope>
</reference>
<proteinExistence type="predicted"/>
<organism evidence="1 2">
    <name type="scientific">Rangifer tarandus platyrhynchus</name>
    <name type="common">Svalbard reindeer</name>
    <dbReference type="NCBI Taxonomy" id="3082113"/>
    <lineage>
        <taxon>Eukaryota</taxon>
        <taxon>Metazoa</taxon>
        <taxon>Chordata</taxon>
        <taxon>Craniata</taxon>
        <taxon>Vertebrata</taxon>
        <taxon>Euteleostomi</taxon>
        <taxon>Mammalia</taxon>
        <taxon>Eutheria</taxon>
        <taxon>Laurasiatheria</taxon>
        <taxon>Artiodactyla</taxon>
        <taxon>Ruminantia</taxon>
        <taxon>Pecora</taxon>
        <taxon>Cervidae</taxon>
        <taxon>Odocoileinae</taxon>
        <taxon>Rangifer</taxon>
    </lineage>
</organism>
<reference evidence="1" key="1">
    <citation type="submission" date="2023-05" db="EMBL/GenBank/DDBJ databases">
        <authorList>
            <consortium name="ELIXIR-Norway"/>
        </authorList>
    </citation>
    <scope>NUCLEOTIDE SEQUENCE</scope>
</reference>
<protein>
    <submittedName>
        <fullName evidence="1">Uncharacterized protein</fullName>
    </submittedName>
</protein>
<dbReference type="Proteomes" id="UP001162501">
    <property type="component" value="Chromosome 25"/>
</dbReference>
<name>A0AC59Z6M6_RANTA</name>
<evidence type="ECO:0000313" key="1">
    <source>
        <dbReference type="EMBL" id="CAN0272203.1"/>
    </source>
</evidence>
<dbReference type="EMBL" id="OX596109">
    <property type="protein sequence ID" value="CAN0272203.1"/>
    <property type="molecule type" value="Genomic_DNA"/>
</dbReference>